<gene>
    <name evidence="2" type="ORF">VM95_35615</name>
</gene>
<dbReference type="InterPro" id="IPR028096">
    <property type="entry name" value="EfeO_Cupredoxin"/>
</dbReference>
<name>A0A0F2T4H7_STRR3</name>
<sequence>MHPGDTITVVNDDTTAHTLTASDKSFDTGTIAPGKSATLTAPAKPGSYPYICTIHQFMHGTLTVS</sequence>
<accession>A0A0F2T4H7</accession>
<evidence type="ECO:0000313" key="2">
    <source>
        <dbReference type="EMBL" id="KJS58088.1"/>
    </source>
</evidence>
<dbReference type="Pfam" id="PF13473">
    <property type="entry name" value="Cupredoxin_1"/>
    <property type="match status" value="1"/>
</dbReference>
<organism evidence="2 3">
    <name type="scientific">Streptomyces rubellomurinus (strain ATCC 31215)</name>
    <dbReference type="NCBI Taxonomy" id="359131"/>
    <lineage>
        <taxon>Bacteria</taxon>
        <taxon>Bacillati</taxon>
        <taxon>Actinomycetota</taxon>
        <taxon>Actinomycetes</taxon>
        <taxon>Kitasatosporales</taxon>
        <taxon>Streptomycetaceae</taxon>
        <taxon>Streptomyces</taxon>
    </lineage>
</organism>
<evidence type="ECO:0000259" key="1">
    <source>
        <dbReference type="Pfam" id="PF13473"/>
    </source>
</evidence>
<dbReference type="PANTHER" id="PTHR36507:SF1">
    <property type="entry name" value="BLL1555 PROTEIN"/>
    <property type="match status" value="1"/>
</dbReference>
<keyword evidence="3" id="KW-1185">Reference proteome</keyword>
<dbReference type="PANTHER" id="PTHR36507">
    <property type="entry name" value="BLL1555 PROTEIN"/>
    <property type="match status" value="1"/>
</dbReference>
<dbReference type="InterPro" id="IPR008972">
    <property type="entry name" value="Cupredoxin"/>
</dbReference>
<comment type="caution">
    <text evidence="2">The sequence shown here is derived from an EMBL/GenBank/DDBJ whole genome shotgun (WGS) entry which is preliminary data.</text>
</comment>
<reference evidence="2 3" key="1">
    <citation type="submission" date="2015-02" db="EMBL/GenBank/DDBJ databases">
        <authorList>
            <person name="Ju K.-S."/>
            <person name="Doroghazi J.R."/>
            <person name="Metcalf W."/>
        </authorList>
    </citation>
    <scope>NUCLEOTIDE SEQUENCE [LARGE SCALE GENOMIC DNA]</scope>
    <source>
        <strain evidence="2 3">ATCC 31215</strain>
    </source>
</reference>
<evidence type="ECO:0000313" key="3">
    <source>
        <dbReference type="Proteomes" id="UP000033699"/>
    </source>
</evidence>
<protein>
    <recommendedName>
        <fullName evidence="1">EfeO-type cupredoxin-like domain-containing protein</fullName>
    </recommendedName>
</protein>
<dbReference type="Proteomes" id="UP000033699">
    <property type="component" value="Unassembled WGS sequence"/>
</dbReference>
<proteinExistence type="predicted"/>
<feature type="domain" description="EfeO-type cupredoxin-like" evidence="1">
    <location>
        <begin position="6"/>
        <end position="64"/>
    </location>
</feature>
<dbReference type="Gene3D" id="2.60.40.420">
    <property type="entry name" value="Cupredoxins - blue copper proteins"/>
    <property type="match status" value="1"/>
</dbReference>
<dbReference type="SUPFAM" id="SSF49503">
    <property type="entry name" value="Cupredoxins"/>
    <property type="match status" value="1"/>
</dbReference>
<dbReference type="InterPro" id="IPR052721">
    <property type="entry name" value="ET_Amicyanin"/>
</dbReference>
<dbReference type="AlphaFoldDB" id="A0A0F2T4H7"/>
<dbReference type="EMBL" id="JZKH01000144">
    <property type="protein sequence ID" value="KJS58088.1"/>
    <property type="molecule type" value="Genomic_DNA"/>
</dbReference>
<dbReference type="PATRIC" id="fig|359131.3.peg.1733"/>